<evidence type="ECO:0000313" key="5">
    <source>
        <dbReference type="Proteomes" id="UP000439424"/>
    </source>
</evidence>
<dbReference type="EMBL" id="WIOC01000005">
    <property type="protein sequence ID" value="MQR48961.1"/>
    <property type="molecule type" value="Genomic_DNA"/>
</dbReference>
<proteinExistence type="predicted"/>
<dbReference type="SUPFAM" id="SSF52540">
    <property type="entry name" value="P-loop containing nucleoside triphosphate hydrolases"/>
    <property type="match status" value="1"/>
</dbReference>
<dbReference type="PANTHER" id="PTHR22674:SF6">
    <property type="entry name" value="NTPASE KAP FAMILY P-LOOP DOMAIN-CONTAINING PROTEIN 1"/>
    <property type="match status" value="1"/>
</dbReference>
<evidence type="ECO:0000259" key="1">
    <source>
        <dbReference type="Pfam" id="PF07693"/>
    </source>
</evidence>
<evidence type="ECO:0000313" key="3">
    <source>
        <dbReference type="EMBL" id="MQR48961.1"/>
    </source>
</evidence>
<dbReference type="OMA" id="MWHDNET"/>
<dbReference type="InterPro" id="IPR027417">
    <property type="entry name" value="P-loop_NTPase"/>
</dbReference>
<sequence length="597" mass="67390">MWSDIESKQDFLNYSEASEIVVNVLSNPAMLPISIGVFGSWGTGKSTILNLIEQKLQAEKKEDYILIKFDAWLYQGFDDARAALIEVVTLEIAKLVEDNKTLLDKTKTITKRVNKLRLLAMAAEGASWLAGVPTFGAAYKAVEAIGDGIKGKADLEDGEAVSKIIKDGQSGLKELLNEEITSAPKEIAALKTEFADLLVDFNKKIVIFVDNLDRCLPKQTIQTLESLRLFLFMPNTAFVIAADEDMVRHAVKEYFNGIDEKHITDYLDKLIQFPVKVPKISTREVRAYLFLLYASIHETYGKQKLKIESLRTGLENNLRLSWKEDPISVENALLLLDSDGPRTVNLLSDFTIADRIAPLLASSKSVEGNPRIVKRMLNVISMRNMIASARRMPVDLKLIAKMALFERCCKSTAISILYNEINATADGKPELFRQLEAVKNDLEAFEEKLPKDWKEHKTFLFDWINLEPSISDKDLRPLVYLSKETVPLRIVSRGLSEIADSAYRLLIRTSKVSSPSAIKAIGTIPQGEEKDVMRLILEELRQHSNWSEIPSGFAGAFLLAQELEETRPQFKAFISEVMPKLKPWFKSLIKEEVWFNN</sequence>
<dbReference type="OrthoDB" id="88903at2"/>
<comment type="caution">
    <text evidence="4">The sequence shown here is derived from an EMBL/GenBank/DDBJ whole genome shotgun (WGS) entry which is preliminary data.</text>
</comment>
<dbReference type="RefSeq" id="WP_000269396.1">
    <property type="nucleotide sequence ID" value="NZ_AP024415.1"/>
</dbReference>
<evidence type="ECO:0000313" key="2">
    <source>
        <dbReference type="EMBL" id="MDR8429935.1"/>
    </source>
</evidence>
<dbReference type="InterPro" id="IPR011646">
    <property type="entry name" value="KAP_P-loop"/>
</dbReference>
<dbReference type="Proteomes" id="UP000439424">
    <property type="component" value="Unassembled WGS sequence"/>
</dbReference>
<evidence type="ECO:0000313" key="4">
    <source>
        <dbReference type="EMBL" id="MVM93239.1"/>
    </source>
</evidence>
<reference evidence="3 6" key="2">
    <citation type="submission" date="2019-10" db="EMBL/GenBank/DDBJ databases">
        <title>Genetic environment of the oxa23 gene and comparative analysis of carbapenem resistant Acinetobacter baumannii isolates belonging to global clone 1, lineage 2 recovered in a burns hospital outbreak in 2012-2013.</title>
        <authorList>
            <person name="Douraghi M."/>
            <person name="Aris P."/>
            <person name="Kenyon J."/>
            <person name="Hamidian M."/>
        </authorList>
    </citation>
    <scope>NUCLEOTIDE SEQUENCE [LARGE SCALE GENOMIC DNA]</scope>
    <source>
        <strain evidence="3 6">ABS103</strain>
    </source>
</reference>
<dbReference type="InterPro" id="IPR052754">
    <property type="entry name" value="NTPase_KAP_P-loop"/>
</dbReference>
<evidence type="ECO:0000313" key="6">
    <source>
        <dbReference type="Proteomes" id="UP000461234"/>
    </source>
</evidence>
<organism evidence="4 5">
    <name type="scientific">Acinetobacter baumannii</name>
    <dbReference type="NCBI Taxonomy" id="470"/>
    <lineage>
        <taxon>Bacteria</taxon>
        <taxon>Pseudomonadati</taxon>
        <taxon>Pseudomonadota</taxon>
        <taxon>Gammaproteobacteria</taxon>
        <taxon>Moraxellales</taxon>
        <taxon>Moraxellaceae</taxon>
        <taxon>Acinetobacter</taxon>
        <taxon>Acinetobacter calcoaceticus/baumannii complex</taxon>
    </lineage>
</organism>
<protein>
    <submittedName>
        <fullName evidence="4">NTPase KAP</fullName>
    </submittedName>
</protein>
<dbReference type="Gene3D" id="3.40.50.300">
    <property type="entry name" value="P-loop containing nucleotide triphosphate hydrolases"/>
    <property type="match status" value="1"/>
</dbReference>
<gene>
    <name evidence="3" type="ORF">F2P40_06395</name>
    <name evidence="2" type="ORF">FPK63_02325</name>
    <name evidence="4" type="ORF">GNY86_17040</name>
</gene>
<dbReference type="PANTHER" id="PTHR22674">
    <property type="entry name" value="NTPASE, KAP FAMILY P-LOOP DOMAIN-CONTAINING 1"/>
    <property type="match status" value="1"/>
</dbReference>
<dbReference type="Pfam" id="PF07693">
    <property type="entry name" value="KAP_NTPase"/>
    <property type="match status" value="1"/>
</dbReference>
<dbReference type="EMBL" id="WPIP01000178">
    <property type="protein sequence ID" value="MVM93239.1"/>
    <property type="molecule type" value="Genomic_DNA"/>
</dbReference>
<name>A0A0D8EPC5_ACIBA</name>
<dbReference type="EMBL" id="VMAF01000002">
    <property type="protein sequence ID" value="MDR8429935.1"/>
    <property type="molecule type" value="Genomic_DNA"/>
</dbReference>
<dbReference type="Proteomes" id="UP000461234">
    <property type="component" value="Unassembled WGS sequence"/>
</dbReference>
<accession>A0A0D8EPC5</accession>
<reference evidence="4 5" key="3">
    <citation type="submission" date="2019-11" db="EMBL/GenBank/DDBJ databases">
        <title>Multidrug-resistant Acinetobacter baumannii moving toward extensively drug-resistant over fifteen years in South of Brazil.</title>
        <authorList>
            <person name="Fedrigo N.H."/>
            <person name="Cerdeira L."/>
            <person name="Fuga B."/>
            <person name="Marini P.V.B."/>
            <person name="Shinohara D.R."/>
            <person name="Carrara-Marroni F.E."/>
            <person name="Lincopan N."/>
            <person name="Tognim M.C.B."/>
        </authorList>
    </citation>
    <scope>NUCLEOTIDE SEQUENCE [LARGE SCALE GENOMIC DNA]</scope>
    <source>
        <strain evidence="4 5">Ac576</strain>
    </source>
</reference>
<dbReference type="AlphaFoldDB" id="A0A0D8EPC5"/>
<feature type="domain" description="KAP NTPase" evidence="1">
    <location>
        <begin position="16"/>
        <end position="386"/>
    </location>
</feature>
<reference evidence="2" key="1">
    <citation type="submission" date="2019-07" db="EMBL/GenBank/DDBJ databases">
        <title>Biological characteristics of mucoid Acinetobacter baumannii from a general hospital in China.</title>
        <authorList>
            <person name="Hua X."/>
            <person name="Yu Y."/>
        </authorList>
    </citation>
    <scope>NUCLEOTIDE SEQUENCE</scope>
    <source>
        <strain evidence="2">N8</strain>
    </source>
</reference>